<evidence type="ECO:0008006" key="3">
    <source>
        <dbReference type="Google" id="ProtNLM"/>
    </source>
</evidence>
<dbReference type="HOGENOM" id="CLU_1945816_0_0_0"/>
<evidence type="ECO:0000313" key="2">
    <source>
        <dbReference type="Proteomes" id="UP000000787"/>
    </source>
</evidence>
<sequence length="129" mass="13618">MMIQSPVSTYAATCSGTGCNGKDPQASGCASGATTVATAYFTGGYVELRWSATCQTNWARVVSTSGNKYLKAYIVQQNVGELYASNVYGQSTYSPMKYAPTGQIYIQACGFMATQPNTDVGSGNCTGFY</sequence>
<evidence type="ECO:0000313" key="1">
    <source>
        <dbReference type="EMBL" id="ABX04347.1"/>
    </source>
</evidence>
<protein>
    <recommendedName>
        <fullName evidence="3">DUF2690 domain-containing protein</fullName>
    </recommendedName>
</protein>
<dbReference type="Proteomes" id="UP000000787">
    <property type="component" value="Chromosome"/>
</dbReference>
<keyword evidence="2" id="KW-1185">Reference proteome</keyword>
<name>A9B6N8_HERA2</name>
<dbReference type="BioCyc" id="HAUR316274:GHYA-1731-MONOMER"/>
<dbReference type="Pfam" id="PF10901">
    <property type="entry name" value="DUF2690"/>
    <property type="match status" value="1"/>
</dbReference>
<dbReference type="KEGG" id="hau:Haur_1704"/>
<gene>
    <name evidence="1" type="ordered locus">Haur_1704</name>
</gene>
<proteinExistence type="predicted"/>
<organism evidence="1 2">
    <name type="scientific">Herpetosiphon aurantiacus (strain ATCC 23779 / DSM 785 / 114-95)</name>
    <dbReference type="NCBI Taxonomy" id="316274"/>
    <lineage>
        <taxon>Bacteria</taxon>
        <taxon>Bacillati</taxon>
        <taxon>Chloroflexota</taxon>
        <taxon>Chloroflexia</taxon>
        <taxon>Herpetosiphonales</taxon>
        <taxon>Herpetosiphonaceae</taxon>
        <taxon>Herpetosiphon</taxon>
    </lineage>
</organism>
<dbReference type="STRING" id="316274.Haur_1704"/>
<dbReference type="InterPro" id="IPR021224">
    <property type="entry name" value="DUF2690"/>
</dbReference>
<dbReference type="EMBL" id="CP000875">
    <property type="protein sequence ID" value="ABX04347.1"/>
    <property type="molecule type" value="Genomic_DNA"/>
</dbReference>
<dbReference type="InParanoid" id="A9B6N8"/>
<accession>A9B6N8</accession>
<dbReference type="AlphaFoldDB" id="A9B6N8"/>
<dbReference type="FunCoup" id="A9B6N8">
    <property type="interactions" value="2"/>
</dbReference>
<reference evidence="1 2" key="1">
    <citation type="journal article" date="2011" name="Stand. Genomic Sci.">
        <title>Complete genome sequence of the filamentous gliding predatory bacterium Herpetosiphon aurantiacus type strain (114-95(T)).</title>
        <authorList>
            <person name="Kiss H."/>
            <person name="Nett M."/>
            <person name="Domin N."/>
            <person name="Martin K."/>
            <person name="Maresca J.A."/>
            <person name="Copeland A."/>
            <person name="Lapidus A."/>
            <person name="Lucas S."/>
            <person name="Berry K.W."/>
            <person name="Glavina Del Rio T."/>
            <person name="Dalin E."/>
            <person name="Tice H."/>
            <person name="Pitluck S."/>
            <person name="Richardson P."/>
            <person name="Bruce D."/>
            <person name="Goodwin L."/>
            <person name="Han C."/>
            <person name="Detter J.C."/>
            <person name="Schmutz J."/>
            <person name="Brettin T."/>
            <person name="Land M."/>
            <person name="Hauser L."/>
            <person name="Kyrpides N.C."/>
            <person name="Ivanova N."/>
            <person name="Goker M."/>
            <person name="Woyke T."/>
            <person name="Klenk H.P."/>
            <person name="Bryant D.A."/>
        </authorList>
    </citation>
    <scope>NUCLEOTIDE SEQUENCE [LARGE SCALE GENOMIC DNA]</scope>
    <source>
        <strain evidence="2">ATCC 23779 / DSM 785 / 114-95</strain>
    </source>
</reference>